<evidence type="ECO:0000313" key="2">
    <source>
        <dbReference type="Proteomes" id="UP000265520"/>
    </source>
</evidence>
<keyword evidence="2" id="KW-1185">Reference proteome</keyword>
<dbReference type="Proteomes" id="UP000265520">
    <property type="component" value="Unassembled WGS sequence"/>
</dbReference>
<proteinExistence type="predicted"/>
<feature type="non-terminal residue" evidence="1">
    <location>
        <position position="40"/>
    </location>
</feature>
<organism evidence="1 2">
    <name type="scientific">Trifolium medium</name>
    <dbReference type="NCBI Taxonomy" id="97028"/>
    <lineage>
        <taxon>Eukaryota</taxon>
        <taxon>Viridiplantae</taxon>
        <taxon>Streptophyta</taxon>
        <taxon>Embryophyta</taxon>
        <taxon>Tracheophyta</taxon>
        <taxon>Spermatophyta</taxon>
        <taxon>Magnoliopsida</taxon>
        <taxon>eudicotyledons</taxon>
        <taxon>Gunneridae</taxon>
        <taxon>Pentapetalae</taxon>
        <taxon>rosids</taxon>
        <taxon>fabids</taxon>
        <taxon>Fabales</taxon>
        <taxon>Fabaceae</taxon>
        <taxon>Papilionoideae</taxon>
        <taxon>50 kb inversion clade</taxon>
        <taxon>NPAAA clade</taxon>
        <taxon>Hologalegina</taxon>
        <taxon>IRL clade</taxon>
        <taxon>Trifolieae</taxon>
        <taxon>Trifolium</taxon>
    </lineage>
</organism>
<comment type="caution">
    <text evidence="1">The sequence shown here is derived from an EMBL/GenBank/DDBJ whole genome shotgun (WGS) entry which is preliminary data.</text>
</comment>
<accession>A0A392U0H0</accession>
<name>A0A392U0H0_9FABA</name>
<dbReference type="EMBL" id="LXQA010690139">
    <property type="protein sequence ID" value="MCI66174.1"/>
    <property type="molecule type" value="Genomic_DNA"/>
</dbReference>
<dbReference type="AlphaFoldDB" id="A0A392U0H0"/>
<evidence type="ECO:0000313" key="1">
    <source>
        <dbReference type="EMBL" id="MCI66174.1"/>
    </source>
</evidence>
<protein>
    <submittedName>
        <fullName evidence="1">Uncharacterized protein</fullName>
    </submittedName>
</protein>
<sequence>MSVINEEDMVGDLIRIMTSLLLQRLTLSAVNLKGYRQIFN</sequence>
<reference evidence="1 2" key="1">
    <citation type="journal article" date="2018" name="Front. Plant Sci.">
        <title>Red Clover (Trifolium pratense) and Zigzag Clover (T. medium) - A Picture of Genomic Similarities and Differences.</title>
        <authorList>
            <person name="Dluhosova J."/>
            <person name="Istvanek J."/>
            <person name="Nedelnik J."/>
            <person name="Repkova J."/>
        </authorList>
    </citation>
    <scope>NUCLEOTIDE SEQUENCE [LARGE SCALE GENOMIC DNA]</scope>
    <source>
        <strain evidence="2">cv. 10/8</strain>
        <tissue evidence="1">Leaf</tissue>
    </source>
</reference>